<protein>
    <recommendedName>
        <fullName evidence="2">F-box domain-containing protein</fullName>
    </recommendedName>
</protein>
<accession>A0A4Q9MQT4</accession>
<evidence type="ECO:0000313" key="1">
    <source>
        <dbReference type="EMBL" id="TBU28842.1"/>
    </source>
</evidence>
<dbReference type="InterPro" id="IPR036047">
    <property type="entry name" value="F-box-like_dom_sf"/>
</dbReference>
<organism evidence="1">
    <name type="scientific">Dichomitus squalens</name>
    <dbReference type="NCBI Taxonomy" id="114155"/>
    <lineage>
        <taxon>Eukaryota</taxon>
        <taxon>Fungi</taxon>
        <taxon>Dikarya</taxon>
        <taxon>Basidiomycota</taxon>
        <taxon>Agaricomycotina</taxon>
        <taxon>Agaricomycetes</taxon>
        <taxon>Polyporales</taxon>
        <taxon>Polyporaceae</taxon>
        <taxon>Dichomitus</taxon>
    </lineage>
</organism>
<dbReference type="EMBL" id="ML143418">
    <property type="protein sequence ID" value="TBU28842.1"/>
    <property type="molecule type" value="Genomic_DNA"/>
</dbReference>
<proteinExistence type="predicted"/>
<reference evidence="1" key="1">
    <citation type="submission" date="2019-01" db="EMBL/GenBank/DDBJ databases">
        <title>Draft genome sequences of three monokaryotic isolates of the white-rot basidiomycete fungus Dichomitus squalens.</title>
        <authorList>
            <consortium name="DOE Joint Genome Institute"/>
            <person name="Lopez S.C."/>
            <person name="Andreopoulos B."/>
            <person name="Pangilinan J."/>
            <person name="Lipzen A."/>
            <person name="Riley R."/>
            <person name="Ahrendt S."/>
            <person name="Ng V."/>
            <person name="Barry K."/>
            <person name="Daum C."/>
            <person name="Grigoriev I.V."/>
            <person name="Hilden K.S."/>
            <person name="Makela M.R."/>
            <person name="de Vries R.P."/>
        </authorList>
    </citation>
    <scope>NUCLEOTIDE SEQUENCE [LARGE SCALE GENOMIC DNA]</scope>
    <source>
        <strain evidence="1">OM18370.1</strain>
    </source>
</reference>
<sequence length="117" mass="13549">MPRLPRDIVYEVIDWVAITSPDSLLDCALVSRQWRPRAIYHLARIYRHRISTSDALYVYLQRIKLYPCLGRLATTLEIAPDLEANGLTASYIPFHHLSSSRLCNLRRLTLGGTLRWI</sequence>
<name>A0A4Q9MQT4_9APHY</name>
<evidence type="ECO:0008006" key="2">
    <source>
        <dbReference type="Google" id="ProtNLM"/>
    </source>
</evidence>
<dbReference type="SUPFAM" id="SSF81383">
    <property type="entry name" value="F-box domain"/>
    <property type="match status" value="1"/>
</dbReference>
<gene>
    <name evidence="1" type="ORF">BD311DRAFT_310972</name>
</gene>
<dbReference type="Proteomes" id="UP000292957">
    <property type="component" value="Unassembled WGS sequence"/>
</dbReference>
<dbReference type="AlphaFoldDB" id="A0A4Q9MQT4"/>